<comment type="caution">
    <text evidence="3">The sequence shown here is derived from an EMBL/GenBank/DDBJ whole genome shotgun (WGS) entry which is preliminary data.</text>
</comment>
<feature type="domain" description="DUF4189" evidence="2">
    <location>
        <begin position="24"/>
        <end position="113"/>
    </location>
</feature>
<dbReference type="Proteomes" id="UP001139308">
    <property type="component" value="Unassembled WGS sequence"/>
</dbReference>
<dbReference type="Pfam" id="PF13827">
    <property type="entry name" value="DUF4189"/>
    <property type="match status" value="2"/>
</dbReference>
<dbReference type="InterPro" id="IPR025240">
    <property type="entry name" value="DUF4189"/>
</dbReference>
<feature type="chain" id="PRO_5040790801" evidence="1">
    <location>
        <begin position="24"/>
        <end position="318"/>
    </location>
</feature>
<keyword evidence="4" id="KW-1185">Reference proteome</keyword>
<proteinExistence type="predicted"/>
<accession>A0A9X1UN63</accession>
<dbReference type="RefSeq" id="WP_238468489.1">
    <property type="nucleotide sequence ID" value="NZ_JAKLJA010000062.1"/>
</dbReference>
<feature type="signal peptide" evidence="1">
    <location>
        <begin position="1"/>
        <end position="23"/>
    </location>
</feature>
<keyword evidence="1" id="KW-0732">Signal</keyword>
<organism evidence="3 4">
    <name type="scientific">Paraburkholderia tagetis</name>
    <dbReference type="NCBI Taxonomy" id="2913261"/>
    <lineage>
        <taxon>Bacteria</taxon>
        <taxon>Pseudomonadati</taxon>
        <taxon>Pseudomonadota</taxon>
        <taxon>Betaproteobacteria</taxon>
        <taxon>Burkholderiales</taxon>
        <taxon>Burkholderiaceae</taxon>
        <taxon>Paraburkholderia</taxon>
    </lineage>
</organism>
<reference evidence="3" key="1">
    <citation type="submission" date="2022-01" db="EMBL/GenBank/DDBJ databases">
        <title>Genome sequence and assembly of Parabukholderia sp. RG36.</title>
        <authorList>
            <person name="Chhetri G."/>
        </authorList>
    </citation>
    <scope>NUCLEOTIDE SEQUENCE</scope>
    <source>
        <strain evidence="3">RG36</strain>
    </source>
</reference>
<name>A0A9X1UN63_9BURK</name>
<evidence type="ECO:0000256" key="1">
    <source>
        <dbReference type="SAM" id="SignalP"/>
    </source>
</evidence>
<sequence length="318" mass="33479">MKFNKERLVVAVLLVAACGYAHAWTAVAHADSGFAFVENNANSSEDAARLALQGCSEKSEGCRLVGEPVAGPVAMVVARGDGGIAEATDRNPSVAAQTAMKDCKATFKRSCRLDLASWDEGARWYAVAMGSGGAFVASNYNSRAAAERMALDGCQKRAGEARSCVLKTTDTGSIWIAVVESKTATAWAAEPSKGDAVRKARAACEQAAKGELCDQVDSYFNDGPVAAPEALAQISAQIEKRQRAADWQPSAQPKGGNVTRYTESCNNADCVRRYENGKTVRYVACMNPATGLPMNDPVRMGGCGGMDARGNVFGTGNL</sequence>
<evidence type="ECO:0000259" key="2">
    <source>
        <dbReference type="Pfam" id="PF13827"/>
    </source>
</evidence>
<evidence type="ECO:0000313" key="4">
    <source>
        <dbReference type="Proteomes" id="UP001139308"/>
    </source>
</evidence>
<dbReference type="EMBL" id="JAKLJA010000062">
    <property type="protein sequence ID" value="MCG5078507.1"/>
    <property type="molecule type" value="Genomic_DNA"/>
</dbReference>
<protein>
    <submittedName>
        <fullName evidence="3">DUF4189 domain-containing protein</fullName>
    </submittedName>
</protein>
<evidence type="ECO:0000313" key="3">
    <source>
        <dbReference type="EMBL" id="MCG5078507.1"/>
    </source>
</evidence>
<dbReference type="PROSITE" id="PS51257">
    <property type="entry name" value="PROKAR_LIPOPROTEIN"/>
    <property type="match status" value="1"/>
</dbReference>
<dbReference type="AlphaFoldDB" id="A0A9X1UN63"/>
<feature type="domain" description="DUF4189" evidence="2">
    <location>
        <begin position="124"/>
        <end position="216"/>
    </location>
</feature>
<gene>
    <name evidence="3" type="ORF">L5014_35155</name>
</gene>